<protein>
    <submittedName>
        <fullName evidence="3">Uncharacterized protein</fullName>
    </submittedName>
</protein>
<dbReference type="Proteomes" id="UP000265515">
    <property type="component" value="Unassembled WGS sequence"/>
</dbReference>
<evidence type="ECO:0000313" key="3">
    <source>
        <dbReference type="EMBL" id="GBG68988.1"/>
    </source>
</evidence>
<evidence type="ECO:0000256" key="2">
    <source>
        <dbReference type="SAM" id="MobiDB-lite"/>
    </source>
</evidence>
<feature type="region of interest" description="Disordered" evidence="2">
    <location>
        <begin position="703"/>
        <end position="726"/>
    </location>
</feature>
<feature type="region of interest" description="Disordered" evidence="2">
    <location>
        <begin position="298"/>
        <end position="405"/>
    </location>
</feature>
<keyword evidence="4" id="KW-1185">Reference proteome</keyword>
<evidence type="ECO:0000256" key="1">
    <source>
        <dbReference type="SAM" id="Coils"/>
    </source>
</evidence>
<keyword evidence="1" id="KW-0175">Coiled coil</keyword>
<feature type="compositionally biased region" description="Basic and acidic residues" evidence="2">
    <location>
        <begin position="308"/>
        <end position="318"/>
    </location>
</feature>
<dbReference type="AlphaFoldDB" id="A0A388KG45"/>
<reference evidence="3 4" key="1">
    <citation type="journal article" date="2018" name="Cell">
        <title>The Chara Genome: Secondary Complexity and Implications for Plant Terrestrialization.</title>
        <authorList>
            <person name="Nishiyama T."/>
            <person name="Sakayama H."/>
            <person name="Vries J.D."/>
            <person name="Buschmann H."/>
            <person name="Saint-Marcoux D."/>
            <person name="Ullrich K.K."/>
            <person name="Haas F.B."/>
            <person name="Vanderstraeten L."/>
            <person name="Becker D."/>
            <person name="Lang D."/>
            <person name="Vosolsobe S."/>
            <person name="Rombauts S."/>
            <person name="Wilhelmsson P.K.I."/>
            <person name="Janitza P."/>
            <person name="Kern R."/>
            <person name="Heyl A."/>
            <person name="Rumpler F."/>
            <person name="Villalobos L.I.A.C."/>
            <person name="Clay J.M."/>
            <person name="Skokan R."/>
            <person name="Toyoda A."/>
            <person name="Suzuki Y."/>
            <person name="Kagoshima H."/>
            <person name="Schijlen E."/>
            <person name="Tajeshwar N."/>
            <person name="Catarino B."/>
            <person name="Hetherington A.J."/>
            <person name="Saltykova A."/>
            <person name="Bonnot C."/>
            <person name="Breuninger H."/>
            <person name="Symeonidi A."/>
            <person name="Radhakrishnan G.V."/>
            <person name="Van Nieuwerburgh F."/>
            <person name="Deforce D."/>
            <person name="Chang C."/>
            <person name="Karol K.G."/>
            <person name="Hedrich R."/>
            <person name="Ulvskov P."/>
            <person name="Glockner G."/>
            <person name="Delwiche C.F."/>
            <person name="Petrasek J."/>
            <person name="Van de Peer Y."/>
            <person name="Friml J."/>
            <person name="Beilby M."/>
            <person name="Dolan L."/>
            <person name="Kohara Y."/>
            <person name="Sugano S."/>
            <person name="Fujiyama A."/>
            <person name="Delaux P.-M."/>
            <person name="Quint M."/>
            <person name="TheiBen G."/>
            <person name="Hagemann M."/>
            <person name="Harholt J."/>
            <person name="Dunand C."/>
            <person name="Zachgo S."/>
            <person name="Langdale J."/>
            <person name="Maumus F."/>
            <person name="Straeten D.V.D."/>
            <person name="Gould S.B."/>
            <person name="Rensing S.A."/>
        </authorList>
    </citation>
    <scope>NUCLEOTIDE SEQUENCE [LARGE SCALE GENOMIC DNA]</scope>
    <source>
        <strain evidence="3 4">S276</strain>
    </source>
</reference>
<proteinExistence type="predicted"/>
<name>A0A388KG45_CHABU</name>
<feature type="compositionally biased region" description="Basic and acidic residues" evidence="2">
    <location>
        <begin position="417"/>
        <end position="433"/>
    </location>
</feature>
<evidence type="ECO:0000313" key="4">
    <source>
        <dbReference type="Proteomes" id="UP000265515"/>
    </source>
</evidence>
<dbReference type="EMBL" id="BFEA01000108">
    <property type="protein sequence ID" value="GBG68988.1"/>
    <property type="molecule type" value="Genomic_DNA"/>
</dbReference>
<gene>
    <name evidence="3" type="ORF">CBR_g3687</name>
</gene>
<feature type="compositionally biased region" description="Basic and acidic residues" evidence="2">
    <location>
        <begin position="356"/>
        <end position="405"/>
    </location>
</feature>
<organism evidence="3 4">
    <name type="scientific">Chara braunii</name>
    <name type="common">Braun's stonewort</name>
    <dbReference type="NCBI Taxonomy" id="69332"/>
    <lineage>
        <taxon>Eukaryota</taxon>
        <taxon>Viridiplantae</taxon>
        <taxon>Streptophyta</taxon>
        <taxon>Charophyceae</taxon>
        <taxon>Charales</taxon>
        <taxon>Characeae</taxon>
        <taxon>Chara</taxon>
    </lineage>
</organism>
<feature type="coiled-coil region" evidence="1">
    <location>
        <begin position="515"/>
        <end position="556"/>
    </location>
</feature>
<feature type="region of interest" description="Disordered" evidence="2">
    <location>
        <begin position="417"/>
        <end position="442"/>
    </location>
</feature>
<dbReference type="Gramene" id="GBG68988">
    <property type="protein sequence ID" value="GBG68988"/>
    <property type="gene ID" value="CBR_g3687"/>
</dbReference>
<feature type="compositionally biased region" description="Polar residues" evidence="2">
    <location>
        <begin position="703"/>
        <end position="716"/>
    </location>
</feature>
<comment type="caution">
    <text evidence="3">The sequence shown here is derived from an EMBL/GenBank/DDBJ whole genome shotgun (WGS) entry which is preliminary data.</text>
</comment>
<accession>A0A388KG45</accession>
<sequence>MMELALAGKYELQEDPLAIENGALQVGKHEKMIGGVYLLANELIQEETVINTVLDQEEEIEPEGGDNVIHEREDDDFEEGEIKEAFRAEEYKGVHLELGMLLSCEMRCLRASLTPLGAAMPRGRGAGGSVEIPLGATRQRTRMRTRRENRPSVFQGGNIKLILMEFERHAREFGRDSTRMLREVRVIGEWADPIANLVRESLSWPDFGRKMEGLHPSPQGRDGQPIRFDFTNSWEFLWAYDRYADELDIPGEQRVRSFLLFVRHHIRSFVRSIVGSAMNWGHCKKLLWNYYTPARQTGERRGMKKRRREPEAEERGTFEQDTLSEAQREERRKEHKSHRHERAEGVGGLGAPPQPDYREVDHPMPYMEPDRPQEPHVQEQREVRSAEEKELDRKERAAREQEIRTQLRMKNLTELHERMQQGKGPEEVEDRKGKGTCTQEEDPPLFSEVWMGFDKLMDATGRSGGQQQEKGVKLVSTDLLNLKGMMREGFAAARASDQKIGDRLTKVAPKAYSHRVDWEREAEDLKKELERQGKELEAVKADMEKVSAENKAVRQINQPLNKVTDALRAYLCAQLTFFQVKETEWEKKIRDLEAKYAQQAPTRVVDWTEVQRFEIRKHPVEEVLKKEKEVEKADQQEGEEIPLIDKEILKPSEALAKEGTKVGEFEWRMPAGLTLGHEPAVPQEGPPVEAMGVEVVLPTTQEETMGQSEGQESMGQTMAGLSREWT</sequence>